<keyword evidence="6 8" id="KW-0472">Membrane</keyword>
<evidence type="ECO:0000256" key="3">
    <source>
        <dbReference type="ARBA" id="ARBA00022475"/>
    </source>
</evidence>
<proteinExistence type="inferred from homology"/>
<feature type="transmembrane region" description="Helical" evidence="8">
    <location>
        <begin position="135"/>
        <end position="160"/>
    </location>
</feature>
<feature type="transmembrane region" description="Helical" evidence="8">
    <location>
        <begin position="32"/>
        <end position="54"/>
    </location>
</feature>
<evidence type="ECO:0000256" key="1">
    <source>
        <dbReference type="ARBA" id="ARBA00004651"/>
    </source>
</evidence>
<evidence type="ECO:0000256" key="4">
    <source>
        <dbReference type="ARBA" id="ARBA00022692"/>
    </source>
</evidence>
<dbReference type="PANTHER" id="PTHR33567:SF3">
    <property type="entry name" value="CHROMATE ION TRANSPORTER (EUROFUNG)"/>
    <property type="match status" value="1"/>
</dbReference>
<evidence type="ECO:0000256" key="2">
    <source>
        <dbReference type="ARBA" id="ARBA00005262"/>
    </source>
</evidence>
<feature type="region of interest" description="Disordered" evidence="7">
    <location>
        <begin position="1"/>
        <end position="25"/>
    </location>
</feature>
<dbReference type="GO" id="GO:0005886">
    <property type="term" value="C:plasma membrane"/>
    <property type="evidence" value="ECO:0007669"/>
    <property type="project" value="UniProtKB-SubCell"/>
</dbReference>
<feature type="transmembrane region" description="Helical" evidence="8">
    <location>
        <begin position="319"/>
        <end position="343"/>
    </location>
</feature>
<dbReference type="InterPro" id="IPR003370">
    <property type="entry name" value="Chromate_transpt"/>
</dbReference>
<feature type="transmembrane region" description="Helical" evidence="8">
    <location>
        <begin position="285"/>
        <end position="307"/>
    </location>
</feature>
<dbReference type="PIRSF" id="PIRSF004810">
    <property type="entry name" value="ChrA"/>
    <property type="match status" value="1"/>
</dbReference>
<dbReference type="Pfam" id="PF02417">
    <property type="entry name" value="Chromate_transp"/>
    <property type="match status" value="2"/>
</dbReference>
<evidence type="ECO:0000256" key="8">
    <source>
        <dbReference type="SAM" id="Phobius"/>
    </source>
</evidence>
<comment type="similarity">
    <text evidence="2">Belongs to the chromate ion transporter (CHR) (TC 2.A.51) family.</text>
</comment>
<accession>A0A7W8QHU5</accession>
<feature type="transmembrane region" description="Helical" evidence="8">
    <location>
        <begin position="103"/>
        <end position="123"/>
    </location>
</feature>
<evidence type="ECO:0000313" key="10">
    <source>
        <dbReference type="Proteomes" id="UP000572635"/>
    </source>
</evidence>
<feature type="transmembrane region" description="Helical" evidence="8">
    <location>
        <begin position="253"/>
        <end position="273"/>
    </location>
</feature>
<keyword evidence="5 8" id="KW-1133">Transmembrane helix</keyword>
<feature type="transmembrane region" description="Helical" evidence="8">
    <location>
        <begin position="350"/>
        <end position="372"/>
    </location>
</feature>
<dbReference type="AlphaFoldDB" id="A0A7W8QHU5"/>
<evidence type="ECO:0000256" key="6">
    <source>
        <dbReference type="ARBA" id="ARBA00023136"/>
    </source>
</evidence>
<feature type="transmembrane region" description="Helical" evidence="8">
    <location>
        <begin position="220"/>
        <end position="241"/>
    </location>
</feature>
<evidence type="ECO:0000313" key="9">
    <source>
        <dbReference type="EMBL" id="MBB5430732.1"/>
    </source>
</evidence>
<comment type="subcellular location">
    <subcellularLocation>
        <location evidence="1">Cell membrane</location>
        <topology evidence="1">Multi-pass membrane protein</topology>
    </subcellularLocation>
</comment>
<comment type="caution">
    <text evidence="9">The sequence shown here is derived from an EMBL/GenBank/DDBJ whole genome shotgun (WGS) entry which is preliminary data.</text>
</comment>
<evidence type="ECO:0000256" key="5">
    <source>
        <dbReference type="ARBA" id="ARBA00022989"/>
    </source>
</evidence>
<feature type="transmembrane region" description="Helical" evidence="8">
    <location>
        <begin position="166"/>
        <end position="199"/>
    </location>
</feature>
<keyword evidence="10" id="KW-1185">Reference proteome</keyword>
<keyword evidence="4 8" id="KW-0812">Transmembrane</keyword>
<evidence type="ECO:0000256" key="7">
    <source>
        <dbReference type="SAM" id="MobiDB-lite"/>
    </source>
</evidence>
<reference evidence="9 10" key="1">
    <citation type="submission" date="2020-08" db="EMBL/GenBank/DDBJ databases">
        <title>Sequencing the genomes of 1000 actinobacteria strains.</title>
        <authorList>
            <person name="Klenk H.-P."/>
        </authorList>
    </citation>
    <scope>NUCLEOTIDE SEQUENCE [LARGE SCALE GENOMIC DNA]</scope>
    <source>
        <strain evidence="9 10">DSM 44551</strain>
    </source>
</reference>
<feature type="transmembrane region" description="Helical" evidence="8">
    <location>
        <begin position="392"/>
        <end position="417"/>
    </location>
</feature>
<protein>
    <submittedName>
        <fullName evidence="9">Chromate transporter</fullName>
    </submittedName>
</protein>
<dbReference type="NCBIfam" id="TIGR00937">
    <property type="entry name" value="2A51"/>
    <property type="match status" value="1"/>
</dbReference>
<dbReference type="Proteomes" id="UP000572635">
    <property type="component" value="Unassembled WGS sequence"/>
</dbReference>
<dbReference type="InterPro" id="IPR014047">
    <property type="entry name" value="Chr_Tranpt_l_chain"/>
</dbReference>
<dbReference type="RefSeq" id="WP_184388822.1">
    <property type="nucleotide sequence ID" value="NZ_BAAAJD010000199.1"/>
</dbReference>
<gene>
    <name evidence="9" type="ORF">HDA36_000816</name>
</gene>
<dbReference type="GO" id="GO:0015109">
    <property type="term" value="F:chromate transmembrane transporter activity"/>
    <property type="evidence" value="ECO:0007669"/>
    <property type="project" value="InterPro"/>
</dbReference>
<organism evidence="9 10">
    <name type="scientific">Nocardiopsis composta</name>
    <dbReference type="NCBI Taxonomy" id="157465"/>
    <lineage>
        <taxon>Bacteria</taxon>
        <taxon>Bacillati</taxon>
        <taxon>Actinomycetota</taxon>
        <taxon>Actinomycetes</taxon>
        <taxon>Streptosporangiales</taxon>
        <taxon>Nocardiopsidaceae</taxon>
        <taxon>Nocardiopsis</taxon>
    </lineage>
</organism>
<dbReference type="PANTHER" id="PTHR33567">
    <property type="entry name" value="CHROMATE ION TRANSPORTER (EUROFUNG)"/>
    <property type="match status" value="1"/>
</dbReference>
<sequence>MTATPPQPPPEEDRTSGTPDPARAPRGSAAEVFRVFLGLGLTSFGGPVAHLGYFRDAFVVRRGWLGEQAYADLVALCQFLPGPASSQVGMAIGLRRAGFAGMAAAWAAFTLPSAVLMAAFALGAQALGAQDGAGWLVGLKAAAVAVVAHALLGMATGLAAGRRRAAVAVGAMVLVLLLPSAAGQITAIALGAAAGLLWLRTPAGPAKDDEGPVAPVRRRTALACLGAFAVLLGGLPVLASVAPTPAAGLADGFYRAGALVFGGGHVVLPLLQAEFVGGGTVDRESFLAGYGAAQAVPGPMFSFAAYLGALMPVAGSPAAGAAIALAAVFAPSALLVVGALPFWERLRSAAWARGAMAGAGAAVVGLLGAALYDPVFTEGVTSAPTMAVAAVAFAALAVWRAPAWAVVLAAGAVGFLAL</sequence>
<dbReference type="EMBL" id="JACHDB010000001">
    <property type="protein sequence ID" value="MBB5430732.1"/>
    <property type="molecule type" value="Genomic_DNA"/>
</dbReference>
<keyword evidence="3" id="KW-1003">Cell membrane</keyword>
<name>A0A7W8QHU5_9ACTN</name>